<evidence type="ECO:0000313" key="8">
    <source>
        <dbReference type="Proteomes" id="UP001602058"/>
    </source>
</evidence>
<sequence>MYGHHRPSRGPLQAACLAVTAALVVAGCGTSADGQPPTSDATAKVTGKVAGDITVWTWDGAPGAEAMKTLAAAFEKKTGVKVHSKVVNRDDYKSQAQLALNSNEGIDVLGVQPSQFATEVQSKLLPVSAYESRLAKGLKGYRPATVEQTQKLYKGNDALYSVPLGSSGSSVCYYNAQMLQDVGVQPPQTWKDVRKLTEALKTKRPGTLTLVKPSGSTDAWFEDEFVLTMAGQKDPGFFDSVRYDGKPWNTSAYVSALSRYGQLYKDGTLQRSSLDMGYADAMGAFNSGKAAIACNGSWEAALLKKDYREQNDITVPSVGVIPVPADDPSTRSLRSFLDITWGIPTSAKNPASAAAFISFATQEEGIALWANGLGFVPASADWKLSPGVLGDDKLAAQGYDEIVNLIKTPASDRNNLSSFSDRVGGYALEVARGRMSAKDAADKGQKDLDSGLYS</sequence>
<gene>
    <name evidence="7" type="ORF">ACFY1D_34865</name>
</gene>
<comment type="caution">
    <text evidence="7">The sequence shown here is derived from an EMBL/GenBank/DDBJ whole genome shotgun (WGS) entry which is preliminary data.</text>
</comment>
<reference evidence="7 8" key="1">
    <citation type="submission" date="2024-10" db="EMBL/GenBank/DDBJ databases">
        <title>The Natural Products Discovery Center: Release of the First 8490 Sequenced Strains for Exploring Actinobacteria Biosynthetic Diversity.</title>
        <authorList>
            <person name="Kalkreuter E."/>
            <person name="Kautsar S.A."/>
            <person name="Yang D."/>
            <person name="Bader C.D."/>
            <person name="Teijaro C.N."/>
            <person name="Fluegel L."/>
            <person name="Davis C.M."/>
            <person name="Simpson J.R."/>
            <person name="Lauterbach L."/>
            <person name="Steele A.D."/>
            <person name="Gui C."/>
            <person name="Meng S."/>
            <person name="Li G."/>
            <person name="Viehrig K."/>
            <person name="Ye F."/>
            <person name="Su P."/>
            <person name="Kiefer A.F."/>
            <person name="Nichols A."/>
            <person name="Cepeda A.J."/>
            <person name="Yan W."/>
            <person name="Fan B."/>
            <person name="Jiang Y."/>
            <person name="Adhikari A."/>
            <person name="Zheng C.-J."/>
            <person name="Schuster L."/>
            <person name="Cowan T.M."/>
            <person name="Smanski M.J."/>
            <person name="Chevrette M.G."/>
            <person name="De Carvalho L.P.S."/>
            <person name="Shen B."/>
        </authorList>
    </citation>
    <scope>NUCLEOTIDE SEQUENCE [LARGE SCALE GENOMIC DNA]</scope>
    <source>
        <strain evidence="7 8">NPDC001390</strain>
    </source>
</reference>
<keyword evidence="3" id="KW-0472">Membrane</keyword>
<dbReference type="InterPro" id="IPR006059">
    <property type="entry name" value="SBP"/>
</dbReference>
<organism evidence="7 8">
    <name type="scientific">Streptomyces bluensis</name>
    <dbReference type="NCBI Taxonomy" id="33897"/>
    <lineage>
        <taxon>Bacteria</taxon>
        <taxon>Bacillati</taxon>
        <taxon>Actinomycetota</taxon>
        <taxon>Actinomycetes</taxon>
        <taxon>Kitasatosporales</taxon>
        <taxon>Streptomycetaceae</taxon>
        <taxon>Streptomyces</taxon>
    </lineage>
</organism>
<feature type="signal peptide" evidence="6">
    <location>
        <begin position="1"/>
        <end position="26"/>
    </location>
</feature>
<dbReference type="EMBL" id="JBIAWJ010000027">
    <property type="protein sequence ID" value="MFF4526576.1"/>
    <property type="molecule type" value="Genomic_DNA"/>
</dbReference>
<dbReference type="SUPFAM" id="SSF53850">
    <property type="entry name" value="Periplasmic binding protein-like II"/>
    <property type="match status" value="1"/>
</dbReference>
<evidence type="ECO:0000256" key="3">
    <source>
        <dbReference type="ARBA" id="ARBA00023136"/>
    </source>
</evidence>
<evidence type="ECO:0000256" key="5">
    <source>
        <dbReference type="ARBA" id="ARBA00023288"/>
    </source>
</evidence>
<feature type="chain" id="PRO_5046127043" evidence="6">
    <location>
        <begin position="27"/>
        <end position="454"/>
    </location>
</feature>
<keyword evidence="4" id="KW-0564">Palmitate</keyword>
<keyword evidence="2 6" id="KW-0732">Signal</keyword>
<evidence type="ECO:0000256" key="1">
    <source>
        <dbReference type="ARBA" id="ARBA00022475"/>
    </source>
</evidence>
<dbReference type="PANTHER" id="PTHR43649">
    <property type="entry name" value="ARABINOSE-BINDING PROTEIN-RELATED"/>
    <property type="match status" value="1"/>
</dbReference>
<name>A0ABW6USY2_9ACTN</name>
<evidence type="ECO:0000313" key="7">
    <source>
        <dbReference type="EMBL" id="MFF4526576.1"/>
    </source>
</evidence>
<proteinExistence type="predicted"/>
<dbReference type="Gene3D" id="3.40.190.10">
    <property type="entry name" value="Periplasmic binding protein-like II"/>
    <property type="match status" value="1"/>
</dbReference>
<dbReference type="PROSITE" id="PS51257">
    <property type="entry name" value="PROKAR_LIPOPROTEIN"/>
    <property type="match status" value="1"/>
</dbReference>
<evidence type="ECO:0000256" key="4">
    <source>
        <dbReference type="ARBA" id="ARBA00023139"/>
    </source>
</evidence>
<dbReference type="Pfam" id="PF13416">
    <property type="entry name" value="SBP_bac_8"/>
    <property type="match status" value="1"/>
</dbReference>
<dbReference type="Proteomes" id="UP001602058">
    <property type="component" value="Unassembled WGS sequence"/>
</dbReference>
<dbReference type="RefSeq" id="WP_351084773.1">
    <property type="nucleotide sequence ID" value="NZ_JBEOZG010000028.1"/>
</dbReference>
<keyword evidence="5" id="KW-0449">Lipoprotein</keyword>
<keyword evidence="8" id="KW-1185">Reference proteome</keyword>
<dbReference type="PANTHER" id="PTHR43649:SF33">
    <property type="entry name" value="POLYGALACTURONAN_RHAMNOGALACTURONAN-BINDING PROTEIN YTCQ"/>
    <property type="match status" value="1"/>
</dbReference>
<evidence type="ECO:0000256" key="2">
    <source>
        <dbReference type="ARBA" id="ARBA00022729"/>
    </source>
</evidence>
<dbReference type="InterPro" id="IPR050490">
    <property type="entry name" value="Bact_solute-bd_prot1"/>
</dbReference>
<keyword evidence="1" id="KW-1003">Cell membrane</keyword>
<accession>A0ABW6USY2</accession>
<protein>
    <submittedName>
        <fullName evidence="7">ABC transporter substrate-binding protein</fullName>
    </submittedName>
</protein>
<evidence type="ECO:0000256" key="6">
    <source>
        <dbReference type="SAM" id="SignalP"/>
    </source>
</evidence>